<feature type="non-terminal residue" evidence="1">
    <location>
        <position position="1"/>
    </location>
</feature>
<proteinExistence type="predicted"/>
<dbReference type="Gene3D" id="4.10.270.10">
    <property type="entry name" value="Myosin, subunit A"/>
    <property type="match status" value="1"/>
</dbReference>
<protein>
    <recommendedName>
        <fullName evidence="2">Myosin motor domain-containing protein</fullName>
    </recommendedName>
</protein>
<dbReference type="AlphaFoldDB" id="A0A0B6ZDE6"/>
<evidence type="ECO:0008006" key="2">
    <source>
        <dbReference type="Google" id="ProtNLM"/>
    </source>
</evidence>
<organism evidence="1">
    <name type="scientific">Arion vulgaris</name>
    <dbReference type="NCBI Taxonomy" id="1028688"/>
    <lineage>
        <taxon>Eukaryota</taxon>
        <taxon>Metazoa</taxon>
        <taxon>Spiralia</taxon>
        <taxon>Lophotrochozoa</taxon>
        <taxon>Mollusca</taxon>
        <taxon>Gastropoda</taxon>
        <taxon>Heterobranchia</taxon>
        <taxon>Euthyneura</taxon>
        <taxon>Panpulmonata</taxon>
        <taxon>Eupulmonata</taxon>
        <taxon>Stylommatophora</taxon>
        <taxon>Helicina</taxon>
        <taxon>Arionoidea</taxon>
        <taxon>Arionidae</taxon>
        <taxon>Arion</taxon>
    </lineage>
</organism>
<dbReference type="EMBL" id="HACG01019703">
    <property type="protein sequence ID" value="CEK66568.1"/>
    <property type="molecule type" value="Transcribed_RNA"/>
</dbReference>
<dbReference type="Gene3D" id="3.30.70.1590">
    <property type="match status" value="1"/>
</dbReference>
<evidence type="ECO:0000313" key="1">
    <source>
        <dbReference type="EMBL" id="CEK66568.1"/>
    </source>
</evidence>
<dbReference type="InterPro" id="IPR000048">
    <property type="entry name" value="IQ_motif_EF-hand-BS"/>
</dbReference>
<name>A0A0B6ZDE6_9EUPU</name>
<reference evidence="1" key="1">
    <citation type="submission" date="2014-12" db="EMBL/GenBank/DDBJ databases">
        <title>Insight into the proteome of Arion vulgaris.</title>
        <authorList>
            <person name="Aradska J."/>
            <person name="Bulat T."/>
            <person name="Smidak R."/>
            <person name="Sarate P."/>
            <person name="Gangsoo J."/>
            <person name="Sialana F."/>
            <person name="Bilban M."/>
            <person name="Lubec G."/>
        </authorList>
    </citation>
    <scope>NUCLEOTIDE SEQUENCE</scope>
    <source>
        <tissue evidence="1">Skin</tissue>
    </source>
</reference>
<gene>
    <name evidence="1" type="primary">ORF59345</name>
</gene>
<dbReference type="PROSITE" id="PS50096">
    <property type="entry name" value="IQ"/>
    <property type="match status" value="1"/>
</dbReference>
<dbReference type="InterPro" id="IPR027417">
    <property type="entry name" value="P-loop_NTPase"/>
</dbReference>
<accession>A0A0B6ZDE6</accession>
<feature type="non-terminal residue" evidence="1">
    <location>
        <position position="100"/>
    </location>
</feature>
<dbReference type="SUPFAM" id="SSF52540">
    <property type="entry name" value="P-loop containing nucleoside triphosphate hydrolases"/>
    <property type="match status" value="1"/>
</dbReference>
<dbReference type="Pfam" id="PF00612">
    <property type="entry name" value="IQ"/>
    <property type="match status" value="1"/>
</dbReference>
<sequence length="100" mass="11804">HNHDSHRKGDQKQTVIQLLDNLGMDKVNYKIGNTKIFFRPGCFSQIDRGAKDEKFVDLVRQFQAVCRGYLRRKLLRKLQVQQTAIMCIQRNVRTCLQVRE</sequence>